<dbReference type="AlphaFoldDB" id="A0A5C4T7U2"/>
<feature type="domain" description="HTH gntR-type" evidence="4">
    <location>
        <begin position="9"/>
        <end position="76"/>
    </location>
</feature>
<evidence type="ECO:0000259" key="4">
    <source>
        <dbReference type="PROSITE" id="PS50949"/>
    </source>
</evidence>
<keyword evidence="6" id="KW-1185">Reference proteome</keyword>
<comment type="caution">
    <text evidence="5">The sequence shown here is derived from an EMBL/GenBank/DDBJ whole genome shotgun (WGS) entry which is preliminary data.</text>
</comment>
<evidence type="ECO:0000313" key="6">
    <source>
        <dbReference type="Proteomes" id="UP000307943"/>
    </source>
</evidence>
<dbReference type="GO" id="GO:0003677">
    <property type="term" value="F:DNA binding"/>
    <property type="evidence" value="ECO:0007669"/>
    <property type="project" value="UniProtKB-KW"/>
</dbReference>
<dbReference type="SMART" id="SM00345">
    <property type="entry name" value="HTH_GNTR"/>
    <property type="match status" value="1"/>
</dbReference>
<reference evidence="5 6" key="1">
    <citation type="submission" date="2019-05" db="EMBL/GenBank/DDBJ databases">
        <title>We sequenced the genome of Paenibacillus hemerocallicola KCTC 33185 for further insight into its adaptation and study the phylogeny of Paenibacillus.</title>
        <authorList>
            <person name="Narsing Rao M.P."/>
        </authorList>
    </citation>
    <scope>NUCLEOTIDE SEQUENCE [LARGE SCALE GENOMIC DNA]</scope>
    <source>
        <strain evidence="5 6">KCTC 33185</strain>
    </source>
</reference>
<keyword evidence="2" id="KW-0238">DNA-binding</keyword>
<dbReference type="Proteomes" id="UP000307943">
    <property type="component" value="Unassembled WGS sequence"/>
</dbReference>
<dbReference type="InterPro" id="IPR036390">
    <property type="entry name" value="WH_DNA-bd_sf"/>
</dbReference>
<dbReference type="Pfam" id="PF00392">
    <property type="entry name" value="GntR"/>
    <property type="match status" value="1"/>
</dbReference>
<proteinExistence type="predicted"/>
<dbReference type="InterPro" id="IPR008920">
    <property type="entry name" value="TF_FadR/GntR_C"/>
</dbReference>
<name>A0A5C4T7U2_9BACL</name>
<dbReference type="PANTHER" id="PTHR43537">
    <property type="entry name" value="TRANSCRIPTIONAL REGULATOR, GNTR FAMILY"/>
    <property type="match status" value="1"/>
</dbReference>
<dbReference type="CDD" id="cd07377">
    <property type="entry name" value="WHTH_GntR"/>
    <property type="match status" value="1"/>
</dbReference>
<keyword evidence="1" id="KW-0805">Transcription regulation</keyword>
<dbReference type="SUPFAM" id="SSF48008">
    <property type="entry name" value="GntR ligand-binding domain-like"/>
    <property type="match status" value="1"/>
</dbReference>
<dbReference type="EMBL" id="VDCQ01000030">
    <property type="protein sequence ID" value="TNJ64379.1"/>
    <property type="molecule type" value="Genomic_DNA"/>
</dbReference>
<dbReference type="Gene3D" id="1.20.120.530">
    <property type="entry name" value="GntR ligand-binding domain-like"/>
    <property type="match status" value="1"/>
</dbReference>
<dbReference type="GO" id="GO:0003700">
    <property type="term" value="F:DNA-binding transcription factor activity"/>
    <property type="evidence" value="ECO:0007669"/>
    <property type="project" value="InterPro"/>
</dbReference>
<dbReference type="SUPFAM" id="SSF46785">
    <property type="entry name" value="Winged helix' DNA-binding domain"/>
    <property type="match status" value="1"/>
</dbReference>
<evidence type="ECO:0000256" key="3">
    <source>
        <dbReference type="ARBA" id="ARBA00023163"/>
    </source>
</evidence>
<organism evidence="5 6">
    <name type="scientific">Paenibacillus hemerocallicola</name>
    <dbReference type="NCBI Taxonomy" id="1172614"/>
    <lineage>
        <taxon>Bacteria</taxon>
        <taxon>Bacillati</taxon>
        <taxon>Bacillota</taxon>
        <taxon>Bacilli</taxon>
        <taxon>Bacillales</taxon>
        <taxon>Paenibacillaceae</taxon>
        <taxon>Paenibacillus</taxon>
    </lineage>
</organism>
<evidence type="ECO:0000313" key="5">
    <source>
        <dbReference type="EMBL" id="TNJ64379.1"/>
    </source>
</evidence>
<dbReference type="OrthoDB" id="574518at2"/>
<dbReference type="SMART" id="SM00895">
    <property type="entry name" value="FCD"/>
    <property type="match status" value="1"/>
</dbReference>
<dbReference type="Pfam" id="PF07729">
    <property type="entry name" value="FCD"/>
    <property type="match status" value="1"/>
</dbReference>
<protein>
    <submittedName>
        <fullName evidence="5">GntR family transcriptional regulator</fullName>
    </submittedName>
</protein>
<dbReference type="RefSeq" id="WP_139604125.1">
    <property type="nucleotide sequence ID" value="NZ_VDCQ01000030.1"/>
</dbReference>
<dbReference type="PANTHER" id="PTHR43537:SF45">
    <property type="entry name" value="GNTR FAMILY REGULATORY PROTEIN"/>
    <property type="match status" value="1"/>
</dbReference>
<gene>
    <name evidence="5" type="ORF">FE784_20645</name>
</gene>
<keyword evidence="3" id="KW-0804">Transcription</keyword>
<dbReference type="InterPro" id="IPR011711">
    <property type="entry name" value="GntR_C"/>
</dbReference>
<accession>A0A5C4T7U2</accession>
<dbReference type="PROSITE" id="PS50949">
    <property type="entry name" value="HTH_GNTR"/>
    <property type="match status" value="1"/>
</dbReference>
<dbReference type="InterPro" id="IPR036388">
    <property type="entry name" value="WH-like_DNA-bd_sf"/>
</dbReference>
<sequence>MIQPQQRQGSSRDYVYDIVRKDILSLKLQPGTMISEKEIGDKLDVSRTPTREAFIKLAEEDLIVIYPQKGSFISLIDIEQVEEARFVRETMEVAVLKIACETFTERDVAEMEALVAEQRIYSGHNNIEKMHDLDELFHETIFNKCNKQRTWSVIQQMLAHYKRFRNLLLAVYFDWETIIAQHTRIVDSIRARNPLMAEQELRQHVKSRFEKAELLEKYPNYFKKSDASSSVTLL</sequence>
<dbReference type="Gene3D" id="1.10.10.10">
    <property type="entry name" value="Winged helix-like DNA-binding domain superfamily/Winged helix DNA-binding domain"/>
    <property type="match status" value="1"/>
</dbReference>
<dbReference type="InterPro" id="IPR000524">
    <property type="entry name" value="Tscrpt_reg_HTH_GntR"/>
</dbReference>
<evidence type="ECO:0000256" key="2">
    <source>
        <dbReference type="ARBA" id="ARBA00023125"/>
    </source>
</evidence>
<evidence type="ECO:0000256" key="1">
    <source>
        <dbReference type="ARBA" id="ARBA00023015"/>
    </source>
</evidence>